<dbReference type="GO" id="GO:1990112">
    <property type="term" value="C:RQC complex"/>
    <property type="evidence" value="ECO:0007669"/>
    <property type="project" value="TreeGrafter"/>
</dbReference>
<evidence type="ECO:0000313" key="2">
    <source>
        <dbReference type="EMBL" id="GFH13704.1"/>
    </source>
</evidence>
<feature type="non-terminal residue" evidence="2">
    <location>
        <position position="198"/>
    </location>
</feature>
<comment type="caution">
    <text evidence="2">The sequence shown here is derived from an EMBL/GenBank/DDBJ whole genome shotgun (WGS) entry which is preliminary data.</text>
</comment>
<feature type="non-terminal residue" evidence="2">
    <location>
        <position position="1"/>
    </location>
</feature>
<dbReference type="PANTHER" id="PTHR22684:SF0">
    <property type="entry name" value="RIBOSOME QUALITY CONTROL COMPLEX SUBUNIT TCF25"/>
    <property type="match status" value="1"/>
</dbReference>
<dbReference type="Pfam" id="PF04910">
    <property type="entry name" value="Tcf25"/>
    <property type="match status" value="1"/>
</dbReference>
<dbReference type="PANTHER" id="PTHR22684">
    <property type="entry name" value="NULP1-RELATED"/>
    <property type="match status" value="1"/>
</dbReference>
<sequence>MYDLYRNMGENQYAEDTLARALYACEMAWHPLFDIRSANCRLDFEVEENRGMFMALFKHIQPSKLPPHRAGAGQAAAGDAARRPLGGAVPSGQPGHQSSWEQEGGGEPAPRADACAGDPAAPICGQPAGSQAARQGQRTGRGLEPPADASLGAIYVERSALLWKAPDMLELLRAAATAAADAAEGGSHKFGTMEAVAT</sequence>
<feature type="compositionally biased region" description="Low complexity" evidence="1">
    <location>
        <begin position="69"/>
        <end position="88"/>
    </location>
</feature>
<dbReference type="EMBL" id="BLLF01000642">
    <property type="protein sequence ID" value="GFH13704.1"/>
    <property type="molecule type" value="Genomic_DNA"/>
</dbReference>
<name>A0A699Z465_HAELA</name>
<feature type="compositionally biased region" description="Polar residues" evidence="1">
    <location>
        <begin position="128"/>
        <end position="138"/>
    </location>
</feature>
<reference evidence="2 3" key="1">
    <citation type="submission" date="2020-02" db="EMBL/GenBank/DDBJ databases">
        <title>Draft genome sequence of Haematococcus lacustris strain NIES-144.</title>
        <authorList>
            <person name="Morimoto D."/>
            <person name="Nakagawa S."/>
            <person name="Yoshida T."/>
            <person name="Sawayama S."/>
        </authorList>
    </citation>
    <scope>NUCLEOTIDE SEQUENCE [LARGE SCALE GENOMIC DNA]</scope>
    <source>
        <strain evidence="2 3">NIES-144</strain>
    </source>
</reference>
<accession>A0A699Z465</accession>
<proteinExistence type="predicted"/>
<feature type="region of interest" description="Disordered" evidence="1">
    <location>
        <begin position="65"/>
        <end position="147"/>
    </location>
</feature>
<evidence type="ECO:0000256" key="1">
    <source>
        <dbReference type="SAM" id="MobiDB-lite"/>
    </source>
</evidence>
<gene>
    <name evidence="2" type="ORF">HaLaN_09640</name>
</gene>
<organism evidence="2 3">
    <name type="scientific">Haematococcus lacustris</name>
    <name type="common">Green alga</name>
    <name type="synonym">Haematococcus pluvialis</name>
    <dbReference type="NCBI Taxonomy" id="44745"/>
    <lineage>
        <taxon>Eukaryota</taxon>
        <taxon>Viridiplantae</taxon>
        <taxon>Chlorophyta</taxon>
        <taxon>core chlorophytes</taxon>
        <taxon>Chlorophyceae</taxon>
        <taxon>CS clade</taxon>
        <taxon>Chlamydomonadales</taxon>
        <taxon>Haematococcaceae</taxon>
        <taxon>Haematococcus</taxon>
    </lineage>
</organism>
<dbReference type="InterPro" id="IPR006994">
    <property type="entry name" value="TCF25/Rqc1"/>
</dbReference>
<keyword evidence="3" id="KW-1185">Reference proteome</keyword>
<dbReference type="AlphaFoldDB" id="A0A699Z465"/>
<dbReference type="Proteomes" id="UP000485058">
    <property type="component" value="Unassembled WGS sequence"/>
</dbReference>
<protein>
    <submittedName>
        <fullName evidence="2">Uncharacterized protein</fullName>
    </submittedName>
</protein>
<evidence type="ECO:0000313" key="3">
    <source>
        <dbReference type="Proteomes" id="UP000485058"/>
    </source>
</evidence>